<name>A0AAE0KIQ0_9PEZI</name>
<dbReference type="Proteomes" id="UP001287356">
    <property type="component" value="Unassembled WGS sequence"/>
</dbReference>
<protein>
    <recommendedName>
        <fullName evidence="3">J domain-containing protein</fullName>
    </recommendedName>
</protein>
<feature type="domain" description="J" evidence="3">
    <location>
        <begin position="74"/>
        <end position="153"/>
    </location>
</feature>
<dbReference type="SUPFAM" id="SSF46565">
    <property type="entry name" value="Chaperone J-domain"/>
    <property type="match status" value="1"/>
</dbReference>
<keyword evidence="2" id="KW-1133">Transmembrane helix</keyword>
<dbReference type="EMBL" id="JAULSN010000003">
    <property type="protein sequence ID" value="KAK3376945.1"/>
    <property type="molecule type" value="Genomic_DNA"/>
</dbReference>
<dbReference type="InterPro" id="IPR036869">
    <property type="entry name" value="J_dom_sf"/>
</dbReference>
<proteinExistence type="predicted"/>
<keyword evidence="2" id="KW-0472">Membrane</keyword>
<sequence>MVLKNSTAALCSYPGVFSSFRPLPLIASPVSSHVLRGPATDSHILDQNHLRHTRRYASVQDEGHRPDVKDADPPHWPASPSPTPYEIFAQASKSPYDKGRFYQLVMLYHPDRHCHSSHDGIPSVTKLDRYRLVIAANDILSNPDKRRLYDLYGTGWKQPKTQNDQSEPDVRSTWRDVDKAWRQRPGNASANATWEDWERWYQERDGKKQEPRFMSNGGFASVIALFVLVGIWGQATRAEMNSATLLETRDQRHSSIHHDFQHHQSQISGLGKEDRVDAFLRQRNAWEYASPGHLQQGNVRPLRR</sequence>
<organism evidence="4 5">
    <name type="scientific">Lasiosphaeria ovina</name>
    <dbReference type="NCBI Taxonomy" id="92902"/>
    <lineage>
        <taxon>Eukaryota</taxon>
        <taxon>Fungi</taxon>
        <taxon>Dikarya</taxon>
        <taxon>Ascomycota</taxon>
        <taxon>Pezizomycotina</taxon>
        <taxon>Sordariomycetes</taxon>
        <taxon>Sordariomycetidae</taxon>
        <taxon>Sordariales</taxon>
        <taxon>Lasiosphaeriaceae</taxon>
        <taxon>Lasiosphaeria</taxon>
    </lineage>
</organism>
<evidence type="ECO:0000259" key="3">
    <source>
        <dbReference type="PROSITE" id="PS50076"/>
    </source>
</evidence>
<keyword evidence="5" id="KW-1185">Reference proteome</keyword>
<accession>A0AAE0KIQ0</accession>
<evidence type="ECO:0000313" key="4">
    <source>
        <dbReference type="EMBL" id="KAK3376945.1"/>
    </source>
</evidence>
<dbReference type="AlphaFoldDB" id="A0AAE0KIQ0"/>
<evidence type="ECO:0000256" key="2">
    <source>
        <dbReference type="SAM" id="Phobius"/>
    </source>
</evidence>
<reference evidence="4" key="1">
    <citation type="journal article" date="2023" name="Mol. Phylogenet. Evol.">
        <title>Genome-scale phylogeny and comparative genomics of the fungal order Sordariales.</title>
        <authorList>
            <person name="Hensen N."/>
            <person name="Bonometti L."/>
            <person name="Westerberg I."/>
            <person name="Brannstrom I.O."/>
            <person name="Guillou S."/>
            <person name="Cros-Aarteil S."/>
            <person name="Calhoun S."/>
            <person name="Haridas S."/>
            <person name="Kuo A."/>
            <person name="Mondo S."/>
            <person name="Pangilinan J."/>
            <person name="Riley R."/>
            <person name="LaButti K."/>
            <person name="Andreopoulos B."/>
            <person name="Lipzen A."/>
            <person name="Chen C."/>
            <person name="Yan M."/>
            <person name="Daum C."/>
            <person name="Ng V."/>
            <person name="Clum A."/>
            <person name="Steindorff A."/>
            <person name="Ohm R.A."/>
            <person name="Martin F."/>
            <person name="Silar P."/>
            <person name="Natvig D.O."/>
            <person name="Lalanne C."/>
            <person name="Gautier V."/>
            <person name="Ament-Velasquez S.L."/>
            <person name="Kruys A."/>
            <person name="Hutchinson M.I."/>
            <person name="Powell A.J."/>
            <person name="Barry K."/>
            <person name="Miller A.N."/>
            <person name="Grigoriev I.V."/>
            <person name="Debuchy R."/>
            <person name="Gladieux P."/>
            <person name="Hiltunen Thoren M."/>
            <person name="Johannesson H."/>
        </authorList>
    </citation>
    <scope>NUCLEOTIDE SEQUENCE</scope>
    <source>
        <strain evidence="4">CBS 958.72</strain>
    </source>
</reference>
<reference evidence="4" key="2">
    <citation type="submission" date="2023-06" db="EMBL/GenBank/DDBJ databases">
        <authorList>
            <consortium name="Lawrence Berkeley National Laboratory"/>
            <person name="Haridas S."/>
            <person name="Hensen N."/>
            <person name="Bonometti L."/>
            <person name="Westerberg I."/>
            <person name="Brannstrom I.O."/>
            <person name="Guillou S."/>
            <person name="Cros-Aarteil S."/>
            <person name="Calhoun S."/>
            <person name="Kuo A."/>
            <person name="Mondo S."/>
            <person name="Pangilinan J."/>
            <person name="Riley R."/>
            <person name="Labutti K."/>
            <person name="Andreopoulos B."/>
            <person name="Lipzen A."/>
            <person name="Chen C."/>
            <person name="Yanf M."/>
            <person name="Daum C."/>
            <person name="Ng V."/>
            <person name="Clum A."/>
            <person name="Steindorff A."/>
            <person name="Ohm R."/>
            <person name="Martin F."/>
            <person name="Silar P."/>
            <person name="Natvig D."/>
            <person name="Lalanne C."/>
            <person name="Gautier V."/>
            <person name="Ament-Velasquez S.L."/>
            <person name="Kruys A."/>
            <person name="Hutchinson M.I."/>
            <person name="Powell A.J."/>
            <person name="Barry K."/>
            <person name="Miller A.N."/>
            <person name="Grigoriev I.V."/>
            <person name="Debuchy R."/>
            <person name="Gladieux P."/>
            <person name="Thoren M.H."/>
            <person name="Johannesson H."/>
        </authorList>
    </citation>
    <scope>NUCLEOTIDE SEQUENCE</scope>
    <source>
        <strain evidence="4">CBS 958.72</strain>
    </source>
</reference>
<evidence type="ECO:0000256" key="1">
    <source>
        <dbReference type="SAM" id="MobiDB-lite"/>
    </source>
</evidence>
<feature type="region of interest" description="Disordered" evidence="1">
    <location>
        <begin position="57"/>
        <end position="81"/>
    </location>
</feature>
<keyword evidence="2" id="KW-0812">Transmembrane</keyword>
<evidence type="ECO:0000313" key="5">
    <source>
        <dbReference type="Proteomes" id="UP001287356"/>
    </source>
</evidence>
<gene>
    <name evidence="4" type="ORF">B0T24DRAFT_620142</name>
</gene>
<feature type="compositionally biased region" description="Basic and acidic residues" evidence="1">
    <location>
        <begin position="61"/>
        <end position="73"/>
    </location>
</feature>
<dbReference type="PROSITE" id="PS50076">
    <property type="entry name" value="DNAJ_2"/>
    <property type="match status" value="1"/>
</dbReference>
<feature type="transmembrane region" description="Helical" evidence="2">
    <location>
        <begin position="213"/>
        <end position="233"/>
    </location>
</feature>
<dbReference type="Gene3D" id="1.10.287.110">
    <property type="entry name" value="DnaJ domain"/>
    <property type="match status" value="1"/>
</dbReference>
<dbReference type="InterPro" id="IPR001623">
    <property type="entry name" value="DnaJ_domain"/>
</dbReference>
<comment type="caution">
    <text evidence="4">The sequence shown here is derived from an EMBL/GenBank/DDBJ whole genome shotgun (WGS) entry which is preliminary data.</text>
</comment>